<keyword evidence="2" id="KW-1185">Reference proteome</keyword>
<evidence type="ECO:0000313" key="2">
    <source>
        <dbReference type="Proteomes" id="UP000199513"/>
    </source>
</evidence>
<dbReference type="AlphaFoldDB" id="A0A1I2CLH8"/>
<dbReference type="OrthoDB" id="1489309at2"/>
<protein>
    <submittedName>
        <fullName evidence="1">Putative porin</fullName>
    </submittedName>
</protein>
<dbReference type="STRING" id="1003.SAMN04488541_100547"/>
<gene>
    <name evidence="1" type="ORF">SAMN04488541_100547</name>
</gene>
<evidence type="ECO:0000313" key="1">
    <source>
        <dbReference type="EMBL" id="SFE68643.1"/>
    </source>
</evidence>
<sequence length="708" mass="83406">MRHSFIYVFTFILFFSNIYITQAQNPNLPPQGSPADTAKSKKDSIRYGPNTVSYLYEWELYYNRDKINPKILKDTTLKMKALHYADTFITNIHRYNAIQKNNNTFQDLGVYGTAAQSIFYVAPKEIGTRLGYNVYDEYLWQPNKVKYYSSFSPYTELNVLLGGIGRSYVNVTLARNIRFNWSMGLTYRRIDANKVFGRNSRRNDAYVTNETYGAYSKYYSINQRYKMMAHFSVYNHNVNENGGYASQVQALQEDTIRNDLKELLDLNIAQWRYRINTTGEPIQATQGRTLFRIYHQYALFDSTQQDYLQVFHIGEWTRQKNNYIDSRFRDNLRYTIGNRSIWSGVYPKQFYFDTLALFNPPAVSDANVNVVKDPFYKTTFTQLDNHFGIKGKANQFDYRAYFRVRTYQLQHDFIATSQYINPETGQTSKINLPTYERDTLRNQYFVGGSLHYQFSDSAYLDVEAEYLLAKDFRLKAEFTNKFWTVGHEQVLYSPTLLQKRMYGTFFRWNNDFLNTFSVRTYGNLNIRLPHLLLQPTANFTNLSNYVYIDSTVTARQTTENISILQIGLNATASWKNWRMNTNLLYSKNLGADFIRMPEYFVNLQLYYEKMFFRGALFGQIGTDIHYKSAFYANGYSAPLQQFHLQNRFTTDNYIVADFFFNFKVSRAMLFIKVVNLLQDVTRPGYFNTPIYLAQPRSFEIGINWLFFD</sequence>
<dbReference type="Proteomes" id="UP000199513">
    <property type="component" value="Unassembled WGS sequence"/>
</dbReference>
<name>A0A1I2CLH8_9BACT</name>
<dbReference type="RefSeq" id="WP_091540425.1">
    <property type="nucleotide sequence ID" value="NZ_FONY01000005.1"/>
</dbReference>
<proteinExistence type="predicted"/>
<organism evidence="1 2">
    <name type="scientific">Thermoflexibacter ruber</name>
    <dbReference type="NCBI Taxonomy" id="1003"/>
    <lineage>
        <taxon>Bacteria</taxon>
        <taxon>Pseudomonadati</taxon>
        <taxon>Bacteroidota</taxon>
        <taxon>Cytophagia</taxon>
        <taxon>Cytophagales</taxon>
        <taxon>Thermoflexibacteraceae</taxon>
        <taxon>Thermoflexibacter</taxon>
    </lineage>
</organism>
<dbReference type="InterPro" id="IPR025631">
    <property type="entry name" value="Porin_10"/>
</dbReference>
<dbReference type="EMBL" id="FONY01000005">
    <property type="protein sequence ID" value="SFE68643.1"/>
    <property type="molecule type" value="Genomic_DNA"/>
</dbReference>
<reference evidence="1 2" key="1">
    <citation type="submission" date="2016-10" db="EMBL/GenBank/DDBJ databases">
        <authorList>
            <person name="de Groot N.N."/>
        </authorList>
    </citation>
    <scope>NUCLEOTIDE SEQUENCE [LARGE SCALE GENOMIC DNA]</scope>
    <source>
        <strain>GEY</strain>
        <strain evidence="2">DSM 9560</strain>
    </source>
</reference>
<dbReference type="Pfam" id="PF14121">
    <property type="entry name" value="Porin_10"/>
    <property type="match status" value="1"/>
</dbReference>
<accession>A0A1I2CLH8</accession>